<dbReference type="InterPro" id="IPR050141">
    <property type="entry name" value="GCL_type2/YbdK_subfam"/>
</dbReference>
<name>A0A1H9ETH6_9BURK</name>
<dbReference type="Pfam" id="PF04107">
    <property type="entry name" value="GCS2"/>
    <property type="match status" value="1"/>
</dbReference>
<dbReference type="SUPFAM" id="SSF55931">
    <property type="entry name" value="Glutamine synthetase/guanido kinase"/>
    <property type="match status" value="1"/>
</dbReference>
<evidence type="ECO:0000313" key="2">
    <source>
        <dbReference type="Proteomes" id="UP000199766"/>
    </source>
</evidence>
<reference evidence="1 2" key="1">
    <citation type="submission" date="2016-10" db="EMBL/GenBank/DDBJ databases">
        <authorList>
            <person name="de Groot N.N."/>
        </authorList>
    </citation>
    <scope>NUCLEOTIDE SEQUENCE [LARGE SCALE GENOMIC DNA]</scope>
    <source>
        <strain evidence="1 2">ATCC 35958</strain>
    </source>
</reference>
<dbReference type="RefSeq" id="WP_091451859.1">
    <property type="nucleotide sequence ID" value="NZ_FOGD01000001.1"/>
</dbReference>
<evidence type="ECO:0000313" key="1">
    <source>
        <dbReference type="EMBL" id="SEQ28949.1"/>
    </source>
</evidence>
<proteinExistence type="predicted"/>
<dbReference type="Gene3D" id="3.30.590.20">
    <property type="match status" value="1"/>
</dbReference>
<keyword evidence="2" id="KW-1185">Reference proteome</keyword>
<keyword evidence="1" id="KW-0436">Ligase</keyword>
<gene>
    <name evidence="1" type="ORF">SAMN02982919_00371</name>
</gene>
<dbReference type="STRING" id="180197.SAMN02982919_00371"/>
<dbReference type="Proteomes" id="UP000199766">
    <property type="component" value="Unassembled WGS sequence"/>
</dbReference>
<dbReference type="OrthoDB" id="5410236at2"/>
<sequence>MLSPSLGVELEMVVARRSDGASYAVEQFFPHLYIRRQARGESASLELAHNGQPVGVAGQRGYSSVDNGFNNLESALGPLGTVEQPGGLNTLHGWIRDEVADVLATLAQEDAVLLNFSQHPAMAIDEQAYQRIRAPKAIYDYWVRERGWSHSAGIDAKAQNGPTTGVPLSKAVQALNVILAASPAFIALFANSPFENGQITAYKENRLTLWPRMFSTARFAADDRLHRLPTRPFAHLRDYFEWMFGRDSRMQPVPYGTSSDYKGAPNMARVVGDPALLDYLRQPLWSALHLQHNNATTVYPSVDHLVFQQFAHFLDARIRYGLHQTPSLESFWAAWQSPEQFEALLEAHLAYCYIEGRAPGANFPDRDIMEGGDVLGASVVIAPSALQCGLLRNLEQASRWVARWPWAIWPALRAAAMQEGLQGKVGSLTVRALCQDVLELAGAGLDSTETWMLAYPEQVLRQGCNGADRALATYASLQGSPNARMQALIQARQALAVPCPPIFSSP</sequence>
<dbReference type="InterPro" id="IPR006336">
    <property type="entry name" value="GCS2"/>
</dbReference>
<dbReference type="GO" id="GO:0042398">
    <property type="term" value="P:modified amino acid biosynthetic process"/>
    <property type="evidence" value="ECO:0007669"/>
    <property type="project" value="InterPro"/>
</dbReference>
<dbReference type="EMBL" id="FOGD01000001">
    <property type="protein sequence ID" value="SEQ28949.1"/>
    <property type="molecule type" value="Genomic_DNA"/>
</dbReference>
<dbReference type="AlphaFoldDB" id="A0A1H9ETH6"/>
<accession>A0A1H9ETH6</accession>
<organism evidence="1 2">
    <name type="scientific">Giesbergeria anulus</name>
    <dbReference type="NCBI Taxonomy" id="180197"/>
    <lineage>
        <taxon>Bacteria</taxon>
        <taxon>Pseudomonadati</taxon>
        <taxon>Pseudomonadota</taxon>
        <taxon>Betaproteobacteria</taxon>
        <taxon>Burkholderiales</taxon>
        <taxon>Comamonadaceae</taxon>
        <taxon>Giesbergeria</taxon>
    </lineage>
</organism>
<dbReference type="InterPro" id="IPR014746">
    <property type="entry name" value="Gln_synth/guanido_kin_cat_dom"/>
</dbReference>
<dbReference type="GO" id="GO:0004357">
    <property type="term" value="F:glutamate-cysteine ligase activity"/>
    <property type="evidence" value="ECO:0007669"/>
    <property type="project" value="InterPro"/>
</dbReference>
<protein>
    <submittedName>
        <fullName evidence="1">Glutamate-cysteine ligase family 2(GCS2)</fullName>
    </submittedName>
</protein>
<dbReference type="PANTHER" id="PTHR36510">
    <property type="entry name" value="GLUTAMATE--CYSTEINE LIGASE 2-RELATED"/>
    <property type="match status" value="1"/>
</dbReference>
<dbReference type="PANTHER" id="PTHR36510:SF1">
    <property type="entry name" value="GLUTAMATE--CYSTEINE LIGASE 2-RELATED"/>
    <property type="match status" value="1"/>
</dbReference>